<feature type="domain" description="Histidine kinase" evidence="5">
    <location>
        <begin position="252"/>
        <end position="463"/>
    </location>
</feature>
<dbReference type="PATRIC" id="fig|453.4.peg.2755"/>
<dbReference type="EMBL" id="LNYB01000085">
    <property type="protein sequence ID" value="KTC94847.1"/>
    <property type="molecule type" value="Genomic_DNA"/>
</dbReference>
<dbReference type="InterPro" id="IPR036890">
    <property type="entry name" value="HATPase_C_sf"/>
</dbReference>
<dbReference type="SUPFAM" id="SSF55874">
    <property type="entry name" value="ATPase domain of HSP90 chaperone/DNA topoisomerase II/histidine kinase"/>
    <property type="match status" value="1"/>
</dbReference>
<dbReference type="STRING" id="453.Lfee_2511"/>
<feature type="transmembrane region" description="Helical" evidence="4">
    <location>
        <begin position="163"/>
        <end position="182"/>
    </location>
</feature>
<gene>
    <name evidence="7" type="primary">torS</name>
    <name evidence="6" type="ORF">Lfee_2511</name>
    <name evidence="7" type="ORF">NCTC12022_02827</name>
</gene>
<evidence type="ECO:0000313" key="7">
    <source>
        <dbReference type="EMBL" id="SPX62070.1"/>
    </source>
</evidence>
<dbReference type="Proteomes" id="UP000054698">
    <property type="component" value="Unassembled WGS sequence"/>
</dbReference>
<evidence type="ECO:0000259" key="5">
    <source>
        <dbReference type="PROSITE" id="PS50109"/>
    </source>
</evidence>
<evidence type="ECO:0000256" key="1">
    <source>
        <dbReference type="ARBA" id="ARBA00000085"/>
    </source>
</evidence>
<dbReference type="EMBL" id="UASS01000032">
    <property type="protein sequence ID" value="SPX62070.1"/>
    <property type="molecule type" value="Genomic_DNA"/>
</dbReference>
<dbReference type="PANTHER" id="PTHR43547">
    <property type="entry name" value="TWO-COMPONENT HISTIDINE KINASE"/>
    <property type="match status" value="1"/>
</dbReference>
<dbReference type="InterPro" id="IPR004358">
    <property type="entry name" value="Sig_transdc_His_kin-like_C"/>
</dbReference>
<feature type="transmembrane region" description="Helical" evidence="4">
    <location>
        <begin position="12"/>
        <end position="34"/>
    </location>
</feature>
<dbReference type="Pfam" id="PF02518">
    <property type="entry name" value="HATPase_c"/>
    <property type="match status" value="1"/>
</dbReference>
<dbReference type="AlphaFoldDB" id="A0A0W0TGU2"/>
<keyword evidence="8" id="KW-1185">Reference proteome</keyword>
<evidence type="ECO:0000313" key="9">
    <source>
        <dbReference type="Proteomes" id="UP000251942"/>
    </source>
</evidence>
<dbReference type="Gene3D" id="3.40.50.2300">
    <property type="match status" value="1"/>
</dbReference>
<proteinExistence type="predicted"/>
<dbReference type="GO" id="GO:0000155">
    <property type="term" value="F:phosphorelay sensor kinase activity"/>
    <property type="evidence" value="ECO:0007669"/>
    <property type="project" value="TreeGrafter"/>
</dbReference>
<dbReference type="PROSITE" id="PS50109">
    <property type="entry name" value="HIS_KIN"/>
    <property type="match status" value="1"/>
</dbReference>
<dbReference type="Proteomes" id="UP000251942">
    <property type="component" value="Unassembled WGS sequence"/>
</dbReference>
<keyword evidence="3" id="KW-0597">Phosphoprotein</keyword>
<dbReference type="SMART" id="SM00387">
    <property type="entry name" value="HATPase_c"/>
    <property type="match status" value="1"/>
</dbReference>
<dbReference type="EC" id="2.7.13.3" evidence="2"/>
<evidence type="ECO:0000256" key="2">
    <source>
        <dbReference type="ARBA" id="ARBA00012438"/>
    </source>
</evidence>
<keyword evidence="4" id="KW-1133">Transmembrane helix</keyword>
<dbReference type="PRINTS" id="PR00344">
    <property type="entry name" value="BCTRLSENSOR"/>
</dbReference>
<evidence type="ECO:0000256" key="4">
    <source>
        <dbReference type="SAM" id="Phobius"/>
    </source>
</evidence>
<dbReference type="OrthoDB" id="9806130at2"/>
<dbReference type="RefSeq" id="WP_058447363.1">
    <property type="nucleotide sequence ID" value="NZ_CAAAHT010000033.1"/>
</dbReference>
<reference evidence="7 9" key="2">
    <citation type="submission" date="2018-06" db="EMBL/GenBank/DDBJ databases">
        <authorList>
            <consortium name="Pathogen Informatics"/>
            <person name="Doyle S."/>
        </authorList>
    </citation>
    <scope>NUCLEOTIDE SEQUENCE [LARGE SCALE GENOMIC DNA]</scope>
    <source>
        <strain evidence="7 9">NCTC12022</strain>
    </source>
</reference>
<protein>
    <recommendedName>
        <fullName evidence="2">histidine kinase</fullName>
        <ecNumber evidence="2">2.7.13.3</ecNumber>
    </recommendedName>
</protein>
<keyword evidence="4" id="KW-0812">Transmembrane</keyword>
<dbReference type="Gene3D" id="3.30.565.10">
    <property type="entry name" value="Histidine kinase-like ATPase, C-terminal domain"/>
    <property type="match status" value="1"/>
</dbReference>
<dbReference type="InterPro" id="IPR005467">
    <property type="entry name" value="His_kinase_dom"/>
</dbReference>
<evidence type="ECO:0000313" key="8">
    <source>
        <dbReference type="Proteomes" id="UP000054698"/>
    </source>
</evidence>
<dbReference type="InterPro" id="IPR003594">
    <property type="entry name" value="HATPase_dom"/>
</dbReference>
<organism evidence="6 8">
    <name type="scientific">Legionella feeleii</name>
    <dbReference type="NCBI Taxonomy" id="453"/>
    <lineage>
        <taxon>Bacteria</taxon>
        <taxon>Pseudomonadati</taxon>
        <taxon>Pseudomonadota</taxon>
        <taxon>Gammaproteobacteria</taxon>
        <taxon>Legionellales</taxon>
        <taxon>Legionellaceae</taxon>
        <taxon>Legionella</taxon>
    </lineage>
</organism>
<dbReference type="PANTHER" id="PTHR43547:SF2">
    <property type="entry name" value="HYBRID SIGNAL TRANSDUCTION HISTIDINE KINASE C"/>
    <property type="match status" value="1"/>
</dbReference>
<accession>A0A0W0TGU2</accession>
<keyword evidence="6" id="KW-0418">Kinase</keyword>
<evidence type="ECO:0000313" key="6">
    <source>
        <dbReference type="EMBL" id="KTC94847.1"/>
    </source>
</evidence>
<comment type="catalytic activity">
    <reaction evidence="1">
        <text>ATP + protein L-histidine = ADP + protein N-phospho-L-histidine.</text>
        <dbReference type="EC" id="2.7.13.3"/>
    </reaction>
</comment>
<keyword evidence="6" id="KW-0808">Transferase</keyword>
<keyword evidence="4" id="KW-0472">Membrane</keyword>
<reference evidence="6 8" key="1">
    <citation type="submission" date="2015-11" db="EMBL/GenBank/DDBJ databases">
        <title>Genomic analysis of 38 Legionella species identifies large and diverse effector repertoires.</title>
        <authorList>
            <person name="Burstein D."/>
            <person name="Amaro F."/>
            <person name="Zusman T."/>
            <person name="Lifshitz Z."/>
            <person name="Cohen O."/>
            <person name="Gilbert J.A."/>
            <person name="Pupko T."/>
            <person name="Shuman H.A."/>
            <person name="Segal G."/>
        </authorList>
    </citation>
    <scope>NUCLEOTIDE SEQUENCE [LARGE SCALE GENOMIC DNA]</scope>
    <source>
        <strain evidence="6 8">WO-44C</strain>
    </source>
</reference>
<sequence length="591" mass="68321">MNNNKRKLANIIARFFIFSLIIVFIFTLLIGLYFNGFYEKDKLNESSQKIHNILMQLIAPSLKISDISEVKKLLYMSSSKNEQFIIRNQDKTIIMSDYGQKDLYNYIRNYNPLNCPSSNQLESIWPVKYLITCSPLLDPENPSRKLGELFSLKKKTSFSLSPLIIYIVAFLIVLFLILFSLLKKMLVKLFLNPVIILKQYLSNCPPNSVENISEKINTIPYELYEIKLTFDREYLKRVEAEKYKAIVDIIAGLCHDIRSPLACLELCISEAKTHLPNPIIEIQYEAIKNIRNIANNVLEKYRVDNQSNSINEIYIKYFLLSSIIETVVSQKRYEWRHSSVDLDLSINEDASSFWLESDPNEIKRVLSNLINNAYEALKQERGQIKISMTKMNNIISVCISDNGKGIHPQDLERILKGYSTKHLGKGLGVSTSKQFIERMGGGISISSTINVGTKMYLDFPISQNPTWFPEYLLIYSDSEIIVLDDDTSIHSFWKEKLKKYAVKVKSFFSEQELLNWHHNNKSENQIFIMDYQLGTEQANGLELLKIINPEKKGYLITSFAEDINLQNEISKLNSWLFPKKLLGSIKIHFNV</sequence>
<evidence type="ECO:0000256" key="3">
    <source>
        <dbReference type="ARBA" id="ARBA00022553"/>
    </source>
</evidence>
<name>A0A0W0TGU2_9GAMM</name>